<evidence type="ECO:0000313" key="1">
    <source>
        <dbReference type="EMBL" id="HIU36041.1"/>
    </source>
</evidence>
<evidence type="ECO:0000313" key="2">
    <source>
        <dbReference type="Proteomes" id="UP000824071"/>
    </source>
</evidence>
<comment type="caution">
    <text evidence="1">The sequence shown here is derived from an EMBL/GenBank/DDBJ whole genome shotgun (WGS) entry which is preliminary data.</text>
</comment>
<accession>A0A9D1LEN9</accession>
<dbReference type="Proteomes" id="UP000824071">
    <property type="component" value="Unassembled WGS sequence"/>
</dbReference>
<protein>
    <submittedName>
        <fullName evidence="1">Uncharacterized protein</fullName>
    </submittedName>
</protein>
<name>A0A9D1LEN9_9FIRM</name>
<dbReference type="EMBL" id="DVMW01000033">
    <property type="protein sequence ID" value="HIU36041.1"/>
    <property type="molecule type" value="Genomic_DNA"/>
</dbReference>
<organism evidence="1 2">
    <name type="scientific">Candidatus Fimenecus excrementigallinarum</name>
    <dbReference type="NCBI Taxonomy" id="2840816"/>
    <lineage>
        <taxon>Bacteria</taxon>
        <taxon>Bacillati</taxon>
        <taxon>Bacillota</taxon>
        <taxon>Clostridia</taxon>
        <taxon>Candidatus Fimenecus</taxon>
    </lineage>
</organism>
<gene>
    <name evidence="1" type="ORF">IAC53_05485</name>
</gene>
<sequence length="114" mass="12710">MQKRRRVRACLCIGLSVLLLCLFFSVYTVPLTLLPAENGTLYCAKTRAHLFSAAVVCLEPAPGYVVERVFVNGRDCTERLERGRLRLRCLLRETVVTAVFAEAAAADAYRAVFV</sequence>
<reference evidence="1" key="1">
    <citation type="submission" date="2020-10" db="EMBL/GenBank/DDBJ databases">
        <authorList>
            <person name="Gilroy R."/>
        </authorList>
    </citation>
    <scope>NUCLEOTIDE SEQUENCE</scope>
    <source>
        <strain evidence="1">ChiGjej1B1-19959</strain>
    </source>
</reference>
<proteinExistence type="predicted"/>
<reference evidence="1" key="2">
    <citation type="journal article" date="2021" name="PeerJ">
        <title>Extensive microbial diversity within the chicken gut microbiome revealed by metagenomics and culture.</title>
        <authorList>
            <person name="Gilroy R."/>
            <person name="Ravi A."/>
            <person name="Getino M."/>
            <person name="Pursley I."/>
            <person name="Horton D.L."/>
            <person name="Alikhan N.F."/>
            <person name="Baker D."/>
            <person name="Gharbi K."/>
            <person name="Hall N."/>
            <person name="Watson M."/>
            <person name="Adriaenssens E.M."/>
            <person name="Foster-Nyarko E."/>
            <person name="Jarju S."/>
            <person name="Secka A."/>
            <person name="Antonio M."/>
            <person name="Oren A."/>
            <person name="Chaudhuri R.R."/>
            <person name="La Ragione R."/>
            <person name="Hildebrand F."/>
            <person name="Pallen M.J."/>
        </authorList>
    </citation>
    <scope>NUCLEOTIDE SEQUENCE</scope>
    <source>
        <strain evidence="1">ChiGjej1B1-19959</strain>
    </source>
</reference>
<dbReference type="AlphaFoldDB" id="A0A9D1LEN9"/>